<evidence type="ECO:0000313" key="6">
    <source>
        <dbReference type="EMBL" id="MDJ1183225.1"/>
    </source>
</evidence>
<comment type="caution">
    <text evidence="6">The sequence shown here is derived from an EMBL/GenBank/DDBJ whole genome shotgun (WGS) entry which is preliminary data.</text>
</comment>
<evidence type="ECO:0000256" key="3">
    <source>
        <dbReference type="ARBA" id="ARBA00022729"/>
    </source>
</evidence>
<dbReference type="InterPro" id="IPR000914">
    <property type="entry name" value="SBP_5_dom"/>
</dbReference>
<dbReference type="CDD" id="cd08500">
    <property type="entry name" value="PBP2_NikA_DppA_OppA_like_4"/>
    <property type="match status" value="1"/>
</dbReference>
<proteinExistence type="inferred from homology"/>
<dbReference type="Gene3D" id="3.90.76.10">
    <property type="entry name" value="Dipeptide-binding Protein, Domain 1"/>
    <property type="match status" value="1"/>
</dbReference>
<dbReference type="Gene3D" id="3.40.190.10">
    <property type="entry name" value="Periplasmic binding protein-like II"/>
    <property type="match status" value="1"/>
</dbReference>
<dbReference type="RefSeq" id="WP_283757880.1">
    <property type="nucleotide sequence ID" value="NZ_JAQOSQ010000006.1"/>
</dbReference>
<dbReference type="PANTHER" id="PTHR30290:SF9">
    <property type="entry name" value="OLIGOPEPTIDE-BINDING PROTEIN APPA"/>
    <property type="match status" value="1"/>
</dbReference>
<dbReference type="EMBL" id="JAQOSQ010000006">
    <property type="protein sequence ID" value="MDJ1183225.1"/>
    <property type="molecule type" value="Genomic_DNA"/>
</dbReference>
<dbReference type="PIRSF" id="PIRSF002741">
    <property type="entry name" value="MppA"/>
    <property type="match status" value="1"/>
</dbReference>
<reference evidence="6 7" key="1">
    <citation type="submission" date="2023-01" db="EMBL/GenBank/DDBJ databases">
        <title>Novel diversity within Roseofilum (Cyanobacteria; Desertifilaceae) from marine benthic mats with descriptions of four novel species.</title>
        <authorList>
            <person name="Wang Y."/>
            <person name="Berthold D.E."/>
            <person name="Hu J."/>
            <person name="Lefler F.W."/>
            <person name="Laughinghouse H.D. IV."/>
        </authorList>
    </citation>
    <scope>NUCLEOTIDE SEQUENCE [LARGE SCALE GENOMIC DNA]</scope>
    <source>
        <strain evidence="6 7">BLCC-M143</strain>
    </source>
</reference>
<evidence type="ECO:0000256" key="1">
    <source>
        <dbReference type="ARBA" id="ARBA00005695"/>
    </source>
</evidence>
<comment type="similarity">
    <text evidence="1">Belongs to the bacterial solute-binding protein 5 family.</text>
</comment>
<accession>A0ABT7BVK4</accession>
<dbReference type="InterPro" id="IPR030678">
    <property type="entry name" value="Peptide/Ni-bd"/>
</dbReference>
<evidence type="ECO:0000313" key="7">
    <source>
        <dbReference type="Proteomes" id="UP001232992"/>
    </source>
</evidence>
<feature type="domain" description="Solute-binding protein family 5" evidence="5">
    <location>
        <begin position="82"/>
        <end position="490"/>
    </location>
</feature>
<dbReference type="InterPro" id="IPR039424">
    <property type="entry name" value="SBP_5"/>
</dbReference>
<dbReference type="SUPFAM" id="SSF53850">
    <property type="entry name" value="Periplasmic binding protein-like II"/>
    <property type="match status" value="1"/>
</dbReference>
<sequence>MVRGHWHRIGYRIAIAIFMALMTISLSACHLTQATSAAETSQIVQAVLSDPKTFNYALNQESPNIFGLTYKGLIETNGLTGEIQPALAESWDIADGGKQIIFTLRDNLKWSDGQPLTADDVIFSYDRVYLNDAIPTSARFVLLIGKNRSLPTVTKLDDRRVQFSIPEPFAPFLRSTGLPILPAHILQPTITETDSQGNPVFLTTWGTDTPVEDIVVNGPYQLERYDTTQRIIYKRNPYYWKQDENGSSLPNIDRIIWQIVESTDTNFLQFRSGGLDLTNVSPEYFSLLKKEEQRGKFTIYGENPTLSSVFITFNLNRGSRDGKPLVNPEKSRWFNQIEFRQAIAYALDRRTMVNNIYRGLGEPQYSNLPVQSPYYLSPEEGLKIYDYNPETAKALLLSAGFQYNSNGQLEDDRGNPVRFTLLTNAGNKIREALGVQIKQDLGNIGIQVDFQPISFSSLVDKLGNTLDWDAHIIGFGGGGVEPNNSANIWSLDGSLHSFNQQPQAGQPPIQGWKAASWEEKIADLYIEGAQELDEVKRKAIYDRTQQLIKENLPYIYLVNQLSLTAVRDRISPIQYSALGGALWNIDELQVTDE</sequence>
<evidence type="ECO:0000256" key="4">
    <source>
        <dbReference type="SAM" id="Phobius"/>
    </source>
</evidence>
<keyword evidence="4" id="KW-1133">Transmembrane helix</keyword>
<dbReference type="PANTHER" id="PTHR30290">
    <property type="entry name" value="PERIPLASMIC BINDING COMPONENT OF ABC TRANSPORTER"/>
    <property type="match status" value="1"/>
</dbReference>
<name>A0ABT7BVK4_9CYAN</name>
<dbReference type="Proteomes" id="UP001232992">
    <property type="component" value="Unassembled WGS sequence"/>
</dbReference>
<protein>
    <submittedName>
        <fullName evidence="6">ABC transporter substrate-binding protein</fullName>
    </submittedName>
</protein>
<organism evidence="6 7">
    <name type="scientific">Roseofilum casamattae BLCC-M143</name>
    <dbReference type="NCBI Taxonomy" id="3022442"/>
    <lineage>
        <taxon>Bacteria</taxon>
        <taxon>Bacillati</taxon>
        <taxon>Cyanobacteriota</taxon>
        <taxon>Cyanophyceae</taxon>
        <taxon>Desertifilales</taxon>
        <taxon>Desertifilaceae</taxon>
        <taxon>Roseofilum</taxon>
        <taxon>Roseofilum casamattae</taxon>
    </lineage>
</organism>
<keyword evidence="7" id="KW-1185">Reference proteome</keyword>
<keyword evidence="4" id="KW-0472">Membrane</keyword>
<dbReference type="Gene3D" id="3.10.105.10">
    <property type="entry name" value="Dipeptide-binding Protein, Domain 3"/>
    <property type="match status" value="1"/>
</dbReference>
<evidence type="ECO:0000259" key="5">
    <source>
        <dbReference type="Pfam" id="PF00496"/>
    </source>
</evidence>
<dbReference type="Pfam" id="PF00496">
    <property type="entry name" value="SBP_bac_5"/>
    <property type="match status" value="1"/>
</dbReference>
<keyword evidence="2" id="KW-0813">Transport</keyword>
<feature type="transmembrane region" description="Helical" evidence="4">
    <location>
        <begin position="9"/>
        <end position="28"/>
    </location>
</feature>
<dbReference type="PROSITE" id="PS51257">
    <property type="entry name" value="PROKAR_LIPOPROTEIN"/>
    <property type="match status" value="1"/>
</dbReference>
<keyword evidence="3" id="KW-0732">Signal</keyword>
<keyword evidence="4" id="KW-0812">Transmembrane</keyword>
<evidence type="ECO:0000256" key="2">
    <source>
        <dbReference type="ARBA" id="ARBA00022448"/>
    </source>
</evidence>
<gene>
    <name evidence="6" type="ORF">PMH09_08450</name>
</gene>